<feature type="chain" id="PRO_5046447442" evidence="1">
    <location>
        <begin position="20"/>
        <end position="530"/>
    </location>
</feature>
<name>A0ABY6IWC3_9BACT</name>
<dbReference type="InterPro" id="IPR026444">
    <property type="entry name" value="Secre_tail"/>
</dbReference>
<dbReference type="Proteomes" id="UP001162741">
    <property type="component" value="Chromosome"/>
</dbReference>
<sequence length="530" mass="58779">MKYILSILTSCLLCSAAFGQDTVFVPSVSQIGVLTGDPVSIYSNVVNEGTIRTNANAIVNFYGKYWNNVAGSFLLDESADGFSGKGGIFRFLGNNPRYTNIGMQSVFGGYNVAGKSGVMFPNLEIDNTLGVSIADLSDIKVRNNLHFVNGHLFLNGWNLVVGDRQPGTITGFNDKAFVVTGPDIAGGFLYREQVNAAAGDIIFPVGTSISSYAPASLKFNGTVEDFRVRVFDSVYQYATNGPSNRKDFTNKTWHIGHGAQLVSTDLTLQHMDAEEGSEYASYRSNSYVSHFSNNAWDYMDNPEYLPVAGALTSGAALRNSTMQTRRFSDGFGPNEYFAKASVIYGPYSPAIYLYFNAWRLSKYFAQLEWTTTRELNNHTFEIERRFDQDTGFKKVGSLPSLAPNGNSTFKIDYKHADPNQYGGWSYYRIKATSKNGRISYSEIKAVPPFLEVSIWPNPNRGQFQLRVQGNNGPVMVQITNILGQVLHQYELTASAVVQVTNLSKGAYIVVFYDKATHRLMRTEKVMVVDR</sequence>
<dbReference type="Pfam" id="PF18962">
    <property type="entry name" value="Por_Secre_tail"/>
    <property type="match status" value="1"/>
</dbReference>
<feature type="signal peptide" evidence="1">
    <location>
        <begin position="1"/>
        <end position="19"/>
    </location>
</feature>
<organism evidence="3 4">
    <name type="scientific">Chitinophaga horti</name>
    <dbReference type="NCBI Taxonomy" id="2920382"/>
    <lineage>
        <taxon>Bacteria</taxon>
        <taxon>Pseudomonadati</taxon>
        <taxon>Bacteroidota</taxon>
        <taxon>Chitinophagia</taxon>
        <taxon>Chitinophagales</taxon>
        <taxon>Chitinophagaceae</taxon>
        <taxon>Chitinophaga</taxon>
    </lineage>
</organism>
<reference evidence="3" key="1">
    <citation type="submission" date="2022-10" db="EMBL/GenBank/DDBJ databases">
        <title>Chitinophaga sp. nov., isolated from soil.</title>
        <authorList>
            <person name="Jeon C.O."/>
        </authorList>
    </citation>
    <scope>NUCLEOTIDE SEQUENCE</scope>
    <source>
        <strain evidence="3">R8</strain>
    </source>
</reference>
<protein>
    <submittedName>
        <fullName evidence="3">T9SS type A sorting domain-containing protein</fullName>
    </submittedName>
</protein>
<evidence type="ECO:0000256" key="1">
    <source>
        <dbReference type="SAM" id="SignalP"/>
    </source>
</evidence>
<dbReference type="EMBL" id="CP107006">
    <property type="protein sequence ID" value="UYQ91673.1"/>
    <property type="molecule type" value="Genomic_DNA"/>
</dbReference>
<gene>
    <name evidence="3" type="ORF">MKQ68_16410</name>
</gene>
<dbReference type="NCBIfam" id="TIGR04183">
    <property type="entry name" value="Por_Secre_tail"/>
    <property type="match status" value="1"/>
</dbReference>
<keyword evidence="4" id="KW-1185">Reference proteome</keyword>
<evidence type="ECO:0000313" key="3">
    <source>
        <dbReference type="EMBL" id="UYQ91673.1"/>
    </source>
</evidence>
<evidence type="ECO:0000313" key="4">
    <source>
        <dbReference type="Proteomes" id="UP001162741"/>
    </source>
</evidence>
<feature type="domain" description="Secretion system C-terminal sorting" evidence="2">
    <location>
        <begin position="454"/>
        <end position="515"/>
    </location>
</feature>
<proteinExistence type="predicted"/>
<dbReference type="RefSeq" id="WP_264280057.1">
    <property type="nucleotide sequence ID" value="NZ_CP107006.1"/>
</dbReference>
<accession>A0ABY6IWC3</accession>
<evidence type="ECO:0000259" key="2">
    <source>
        <dbReference type="Pfam" id="PF18962"/>
    </source>
</evidence>
<keyword evidence="1" id="KW-0732">Signal</keyword>